<evidence type="ECO:0000313" key="2">
    <source>
        <dbReference type="Proteomes" id="UP000051952"/>
    </source>
</evidence>
<organism evidence="1 2">
    <name type="scientific">Bodo saltans</name>
    <name type="common">Flagellated protozoan</name>
    <dbReference type="NCBI Taxonomy" id="75058"/>
    <lineage>
        <taxon>Eukaryota</taxon>
        <taxon>Discoba</taxon>
        <taxon>Euglenozoa</taxon>
        <taxon>Kinetoplastea</taxon>
        <taxon>Metakinetoplastina</taxon>
        <taxon>Eubodonida</taxon>
        <taxon>Bodonidae</taxon>
        <taxon>Bodo</taxon>
    </lineage>
</organism>
<reference evidence="2" key="1">
    <citation type="submission" date="2015-09" db="EMBL/GenBank/DDBJ databases">
        <authorList>
            <consortium name="Pathogen Informatics"/>
        </authorList>
    </citation>
    <scope>NUCLEOTIDE SEQUENCE [LARGE SCALE GENOMIC DNA]</scope>
    <source>
        <strain evidence="2">Lake Konstanz</strain>
    </source>
</reference>
<keyword evidence="2" id="KW-1185">Reference proteome</keyword>
<gene>
    <name evidence="1" type="ORF">BSAL_80770</name>
</gene>
<dbReference type="VEuPathDB" id="TriTrypDB:BSAL_80770"/>
<name>A0A0S4J767_BODSA</name>
<dbReference type="EMBL" id="CYKH01000858">
    <property type="protein sequence ID" value="CUG53109.1"/>
    <property type="molecule type" value="Genomic_DNA"/>
</dbReference>
<dbReference type="AlphaFoldDB" id="A0A0S4J767"/>
<protein>
    <submittedName>
        <fullName evidence="1">Uncharacterized protein</fullName>
    </submittedName>
</protein>
<sequence>MSERFFDASPAALSAAAPAVATKTLDERWDMNAVARFENAPDEDEDAIEVPPMDSAAATDDAAPSSSSSSVGHMLLKGMASNAKKVNPEGLRAVVTSVAHVPSTVGGFVGAGGTTHKAVDIEIGMIVCSTRPPPIPAHTQQPTLSSSSHVTFKNDKDITDEERLFGGTITEATVAMLGQVMKKGGGGTTTSLEEEWVIGCADGSKMNIRRSELRLARWEQDEHPSK</sequence>
<dbReference type="Proteomes" id="UP000051952">
    <property type="component" value="Unassembled WGS sequence"/>
</dbReference>
<accession>A0A0S4J767</accession>
<evidence type="ECO:0000313" key="1">
    <source>
        <dbReference type="EMBL" id="CUG53109.1"/>
    </source>
</evidence>
<proteinExistence type="predicted"/>